<dbReference type="InterPro" id="IPR000109">
    <property type="entry name" value="POT_fam"/>
</dbReference>
<comment type="caution">
    <text evidence="7">The sequence shown here is derived from an EMBL/GenBank/DDBJ whole genome shotgun (WGS) entry which is preliminary data.</text>
</comment>
<evidence type="ECO:0000256" key="5">
    <source>
        <dbReference type="ARBA" id="ARBA00023136"/>
    </source>
</evidence>
<reference evidence="7" key="2">
    <citation type="submission" date="2022-01" db="EMBL/GenBank/DDBJ databases">
        <authorList>
            <person name="Yamashiro T."/>
            <person name="Shiraishi A."/>
            <person name="Satake H."/>
            <person name="Nakayama K."/>
        </authorList>
    </citation>
    <scope>NUCLEOTIDE SEQUENCE</scope>
</reference>
<dbReference type="Proteomes" id="UP001151760">
    <property type="component" value="Unassembled WGS sequence"/>
</dbReference>
<sequence>MDWEKSCVEKRDDGWLEARLTKPLLKHDLEYHLDNRTELEMYLSEIKDACFNGMIVEGVEFKPVVVDNGCFLSSGVQAFEIMAIAAVSNNLIIYAINEMNFSLSKAANIVTMLYRTLTYLPQLKPPRCNMLTDGDRCIEAMEVEALIFFLPLYLVALGNGCMKHNMLAHGADQFNKSDS</sequence>
<dbReference type="EMBL" id="BQNB010015593">
    <property type="protein sequence ID" value="GJT41824.1"/>
    <property type="molecule type" value="Genomic_DNA"/>
</dbReference>
<evidence type="ECO:0000313" key="7">
    <source>
        <dbReference type="EMBL" id="GJT41824.1"/>
    </source>
</evidence>
<protein>
    <submittedName>
        <fullName evidence="7">NRT1/ PTR family 4.3-like protein</fullName>
    </submittedName>
</protein>
<dbReference type="Gene3D" id="1.20.1250.20">
    <property type="entry name" value="MFS general substrate transporter like domains"/>
    <property type="match status" value="1"/>
</dbReference>
<comment type="similarity">
    <text evidence="6">Belongs to the major facilitator superfamily. Phosphate:H(+) symporter (TC 2.A.1.9) family.</text>
</comment>
<evidence type="ECO:0000256" key="1">
    <source>
        <dbReference type="ARBA" id="ARBA00004141"/>
    </source>
</evidence>
<name>A0ABQ5DSI9_9ASTR</name>
<evidence type="ECO:0000256" key="3">
    <source>
        <dbReference type="ARBA" id="ARBA00022692"/>
    </source>
</evidence>
<evidence type="ECO:0000256" key="4">
    <source>
        <dbReference type="ARBA" id="ARBA00022989"/>
    </source>
</evidence>
<reference evidence="7" key="1">
    <citation type="journal article" date="2022" name="Int. J. Mol. Sci.">
        <title>Draft Genome of Tanacetum Coccineum: Genomic Comparison of Closely Related Tanacetum-Family Plants.</title>
        <authorList>
            <person name="Yamashiro T."/>
            <person name="Shiraishi A."/>
            <person name="Nakayama K."/>
            <person name="Satake H."/>
        </authorList>
    </citation>
    <scope>NUCLEOTIDE SEQUENCE</scope>
</reference>
<keyword evidence="5" id="KW-0472">Membrane</keyword>
<comment type="subcellular location">
    <subcellularLocation>
        <location evidence="1">Membrane</location>
        <topology evidence="1">Multi-pass membrane protein</topology>
    </subcellularLocation>
</comment>
<comment type="similarity">
    <text evidence="2">Belongs to the major facilitator superfamily. Proton-dependent oligopeptide transporter (POT/PTR) (TC 2.A.17) family.</text>
</comment>
<dbReference type="PANTHER" id="PTHR11654">
    <property type="entry name" value="OLIGOPEPTIDE TRANSPORTER-RELATED"/>
    <property type="match status" value="1"/>
</dbReference>
<evidence type="ECO:0000256" key="6">
    <source>
        <dbReference type="ARBA" id="ARBA00044504"/>
    </source>
</evidence>
<dbReference type="Pfam" id="PF00854">
    <property type="entry name" value="PTR2"/>
    <property type="match status" value="1"/>
</dbReference>
<evidence type="ECO:0000256" key="2">
    <source>
        <dbReference type="ARBA" id="ARBA00005982"/>
    </source>
</evidence>
<dbReference type="InterPro" id="IPR036259">
    <property type="entry name" value="MFS_trans_sf"/>
</dbReference>
<proteinExistence type="inferred from homology"/>
<accession>A0ABQ5DSI9</accession>
<keyword evidence="3" id="KW-0812">Transmembrane</keyword>
<evidence type="ECO:0000313" key="8">
    <source>
        <dbReference type="Proteomes" id="UP001151760"/>
    </source>
</evidence>
<organism evidence="7 8">
    <name type="scientific">Tanacetum coccineum</name>
    <dbReference type="NCBI Taxonomy" id="301880"/>
    <lineage>
        <taxon>Eukaryota</taxon>
        <taxon>Viridiplantae</taxon>
        <taxon>Streptophyta</taxon>
        <taxon>Embryophyta</taxon>
        <taxon>Tracheophyta</taxon>
        <taxon>Spermatophyta</taxon>
        <taxon>Magnoliopsida</taxon>
        <taxon>eudicotyledons</taxon>
        <taxon>Gunneridae</taxon>
        <taxon>Pentapetalae</taxon>
        <taxon>asterids</taxon>
        <taxon>campanulids</taxon>
        <taxon>Asterales</taxon>
        <taxon>Asteraceae</taxon>
        <taxon>Asteroideae</taxon>
        <taxon>Anthemideae</taxon>
        <taxon>Anthemidinae</taxon>
        <taxon>Tanacetum</taxon>
    </lineage>
</organism>
<keyword evidence="4" id="KW-1133">Transmembrane helix</keyword>
<gene>
    <name evidence="7" type="ORF">Tco_0941689</name>
</gene>
<keyword evidence="8" id="KW-1185">Reference proteome</keyword>